<feature type="transmembrane region" description="Helical" evidence="2">
    <location>
        <begin position="66"/>
        <end position="87"/>
    </location>
</feature>
<feature type="region of interest" description="Disordered" evidence="1">
    <location>
        <begin position="1"/>
        <end position="58"/>
    </location>
</feature>
<feature type="region of interest" description="Disordered" evidence="1">
    <location>
        <begin position="126"/>
        <end position="162"/>
    </location>
</feature>
<reference evidence="4" key="1">
    <citation type="journal article" date="2019" name="Int. J. Syst. Evol. Microbiol.">
        <title>The Global Catalogue of Microorganisms (GCM) 10K type strain sequencing project: providing services to taxonomists for standard genome sequencing and annotation.</title>
        <authorList>
            <consortium name="The Broad Institute Genomics Platform"/>
            <consortium name="The Broad Institute Genome Sequencing Center for Infectious Disease"/>
            <person name="Wu L."/>
            <person name="Ma J."/>
        </authorList>
    </citation>
    <scope>NUCLEOTIDE SEQUENCE [LARGE SCALE GENOMIC DNA]</scope>
    <source>
        <strain evidence="4">KCTC 42473</strain>
    </source>
</reference>
<gene>
    <name evidence="3" type="ORF">ACFOM8_00080</name>
</gene>
<dbReference type="RefSeq" id="WP_377758231.1">
    <property type="nucleotide sequence ID" value="NZ_JBHRXY010000001.1"/>
</dbReference>
<evidence type="ECO:0000313" key="3">
    <source>
        <dbReference type="EMBL" id="MFC3627838.1"/>
    </source>
</evidence>
<evidence type="ECO:0000313" key="4">
    <source>
        <dbReference type="Proteomes" id="UP001595539"/>
    </source>
</evidence>
<protein>
    <recommendedName>
        <fullName evidence="5">YtxH domain-containing protein</fullName>
    </recommendedName>
</protein>
<comment type="caution">
    <text evidence="3">The sequence shown here is derived from an EMBL/GenBank/DDBJ whole genome shotgun (WGS) entry which is preliminary data.</text>
</comment>
<dbReference type="Proteomes" id="UP001595539">
    <property type="component" value="Unassembled WGS sequence"/>
</dbReference>
<name>A0ABV7TYL6_9RHOB</name>
<keyword evidence="4" id="KW-1185">Reference proteome</keyword>
<keyword evidence="2" id="KW-1133">Transmembrane helix</keyword>
<feature type="compositionally biased region" description="Basic and acidic residues" evidence="1">
    <location>
        <begin position="1"/>
        <end position="19"/>
    </location>
</feature>
<keyword evidence="2" id="KW-0812">Transmembrane</keyword>
<keyword evidence="2" id="KW-0472">Membrane</keyword>
<evidence type="ECO:0000256" key="1">
    <source>
        <dbReference type="SAM" id="MobiDB-lite"/>
    </source>
</evidence>
<organism evidence="3 4">
    <name type="scientific">Paracoccus angustae</name>
    <dbReference type="NCBI Taxonomy" id="1671480"/>
    <lineage>
        <taxon>Bacteria</taxon>
        <taxon>Pseudomonadati</taxon>
        <taxon>Pseudomonadota</taxon>
        <taxon>Alphaproteobacteria</taxon>
        <taxon>Rhodobacterales</taxon>
        <taxon>Paracoccaceae</taxon>
        <taxon>Paracoccus</taxon>
    </lineage>
</organism>
<sequence>MHPTHDDDRPLTEADRTSETRFGPRPVPPGHHGPRPSVQARRVIASGKVSPDGRSSFPTPSLGAKIAVWGGIAVGVAGGTAAAVLAVRKIADAVSGDSYASHHRRKFQAPRFVEMDEHEREAMRRRVRAQEHADHQEVSRLRAEASQHRPAQKPKASKPKGNFVEDLIHTSTKLSESLEGVAKSLSMAMDGFRSVARQATEVVAEFADTADQLRAALRGERPRSAQRDPGDSDRAHRL</sequence>
<feature type="compositionally biased region" description="Basic and acidic residues" evidence="1">
    <location>
        <begin position="217"/>
        <end position="238"/>
    </location>
</feature>
<evidence type="ECO:0008006" key="5">
    <source>
        <dbReference type="Google" id="ProtNLM"/>
    </source>
</evidence>
<dbReference type="EMBL" id="JBHRXY010000001">
    <property type="protein sequence ID" value="MFC3627838.1"/>
    <property type="molecule type" value="Genomic_DNA"/>
</dbReference>
<accession>A0ABV7TYL6</accession>
<proteinExistence type="predicted"/>
<feature type="compositionally biased region" description="Basic and acidic residues" evidence="1">
    <location>
        <begin position="126"/>
        <end position="147"/>
    </location>
</feature>
<evidence type="ECO:0000256" key="2">
    <source>
        <dbReference type="SAM" id="Phobius"/>
    </source>
</evidence>
<feature type="region of interest" description="Disordered" evidence="1">
    <location>
        <begin position="214"/>
        <end position="238"/>
    </location>
</feature>